<organism evidence="1 2">
    <name type="scientific">Apodospora peruviana</name>
    <dbReference type="NCBI Taxonomy" id="516989"/>
    <lineage>
        <taxon>Eukaryota</taxon>
        <taxon>Fungi</taxon>
        <taxon>Dikarya</taxon>
        <taxon>Ascomycota</taxon>
        <taxon>Pezizomycotina</taxon>
        <taxon>Sordariomycetes</taxon>
        <taxon>Sordariomycetidae</taxon>
        <taxon>Sordariales</taxon>
        <taxon>Lasiosphaeriaceae</taxon>
        <taxon>Apodospora</taxon>
    </lineage>
</organism>
<gene>
    <name evidence="1" type="ORF">B0H66DRAFT_601482</name>
</gene>
<dbReference type="EMBL" id="JAUEDM010000003">
    <property type="protein sequence ID" value="KAK3322005.1"/>
    <property type="molecule type" value="Genomic_DNA"/>
</dbReference>
<evidence type="ECO:0000313" key="2">
    <source>
        <dbReference type="Proteomes" id="UP001283341"/>
    </source>
</evidence>
<dbReference type="Proteomes" id="UP001283341">
    <property type="component" value="Unassembled WGS sequence"/>
</dbReference>
<evidence type="ECO:0000313" key="1">
    <source>
        <dbReference type="EMBL" id="KAK3322005.1"/>
    </source>
</evidence>
<accession>A0AAE0IBQ4</accession>
<sequence length="64" mass="7189">MPGPWGTSSRHEDPGFVKAEAPFDTNYEPEVLDGMPCAIQIVTSRFQDDEFLNSLRFIELDLSA</sequence>
<comment type="caution">
    <text evidence="1">The sequence shown here is derived from an EMBL/GenBank/DDBJ whole genome shotgun (WGS) entry which is preliminary data.</text>
</comment>
<proteinExistence type="predicted"/>
<keyword evidence="2" id="KW-1185">Reference proteome</keyword>
<reference evidence="1" key="2">
    <citation type="submission" date="2023-06" db="EMBL/GenBank/DDBJ databases">
        <authorList>
            <consortium name="Lawrence Berkeley National Laboratory"/>
            <person name="Haridas S."/>
            <person name="Hensen N."/>
            <person name="Bonometti L."/>
            <person name="Westerberg I."/>
            <person name="Brannstrom I.O."/>
            <person name="Guillou S."/>
            <person name="Cros-Aarteil S."/>
            <person name="Calhoun S."/>
            <person name="Kuo A."/>
            <person name="Mondo S."/>
            <person name="Pangilinan J."/>
            <person name="Riley R."/>
            <person name="Labutti K."/>
            <person name="Andreopoulos B."/>
            <person name="Lipzen A."/>
            <person name="Chen C."/>
            <person name="Yanf M."/>
            <person name="Daum C."/>
            <person name="Ng V."/>
            <person name="Clum A."/>
            <person name="Steindorff A."/>
            <person name="Ohm R."/>
            <person name="Martin F."/>
            <person name="Silar P."/>
            <person name="Natvig D."/>
            <person name="Lalanne C."/>
            <person name="Gautier V."/>
            <person name="Ament-Velasquez S.L."/>
            <person name="Kruys A."/>
            <person name="Hutchinson M.I."/>
            <person name="Powell A.J."/>
            <person name="Barry K."/>
            <person name="Miller A.N."/>
            <person name="Grigoriev I.V."/>
            <person name="Debuchy R."/>
            <person name="Gladieux P."/>
            <person name="Thoren M.H."/>
            <person name="Johannesson H."/>
        </authorList>
    </citation>
    <scope>NUCLEOTIDE SEQUENCE</scope>
    <source>
        <strain evidence="1">CBS 118394</strain>
    </source>
</reference>
<protein>
    <submittedName>
        <fullName evidence="1">Uncharacterized protein</fullName>
    </submittedName>
</protein>
<name>A0AAE0IBQ4_9PEZI</name>
<dbReference type="AlphaFoldDB" id="A0AAE0IBQ4"/>
<reference evidence="1" key="1">
    <citation type="journal article" date="2023" name="Mol. Phylogenet. Evol.">
        <title>Genome-scale phylogeny and comparative genomics of the fungal order Sordariales.</title>
        <authorList>
            <person name="Hensen N."/>
            <person name="Bonometti L."/>
            <person name="Westerberg I."/>
            <person name="Brannstrom I.O."/>
            <person name="Guillou S."/>
            <person name="Cros-Aarteil S."/>
            <person name="Calhoun S."/>
            <person name="Haridas S."/>
            <person name="Kuo A."/>
            <person name="Mondo S."/>
            <person name="Pangilinan J."/>
            <person name="Riley R."/>
            <person name="LaButti K."/>
            <person name="Andreopoulos B."/>
            <person name="Lipzen A."/>
            <person name="Chen C."/>
            <person name="Yan M."/>
            <person name="Daum C."/>
            <person name="Ng V."/>
            <person name="Clum A."/>
            <person name="Steindorff A."/>
            <person name="Ohm R.A."/>
            <person name="Martin F."/>
            <person name="Silar P."/>
            <person name="Natvig D.O."/>
            <person name="Lalanne C."/>
            <person name="Gautier V."/>
            <person name="Ament-Velasquez S.L."/>
            <person name="Kruys A."/>
            <person name="Hutchinson M.I."/>
            <person name="Powell A.J."/>
            <person name="Barry K."/>
            <person name="Miller A.N."/>
            <person name="Grigoriev I.V."/>
            <person name="Debuchy R."/>
            <person name="Gladieux P."/>
            <person name="Hiltunen Thoren M."/>
            <person name="Johannesson H."/>
        </authorList>
    </citation>
    <scope>NUCLEOTIDE SEQUENCE</scope>
    <source>
        <strain evidence="1">CBS 118394</strain>
    </source>
</reference>